<evidence type="ECO:0000313" key="4">
    <source>
        <dbReference type="Proteomes" id="UP000013827"/>
    </source>
</evidence>
<dbReference type="InterPro" id="IPR039769">
    <property type="entry name" value="Bud23-like"/>
</dbReference>
<evidence type="ECO:0000313" key="3">
    <source>
        <dbReference type="EnsemblProtists" id="EOD26675"/>
    </source>
</evidence>
<keyword evidence="4" id="KW-1185">Reference proteome</keyword>
<dbReference type="STRING" id="2903.R1EJ24"/>
<dbReference type="PaxDb" id="2903-EOD26675"/>
<proteinExistence type="predicted"/>
<dbReference type="eggNOG" id="KOG1541">
    <property type="taxonomic scope" value="Eukaryota"/>
</dbReference>
<reference evidence="4" key="1">
    <citation type="journal article" date="2013" name="Nature">
        <title>Pan genome of the phytoplankton Emiliania underpins its global distribution.</title>
        <authorList>
            <person name="Read B.A."/>
            <person name="Kegel J."/>
            <person name="Klute M.J."/>
            <person name="Kuo A."/>
            <person name="Lefebvre S.C."/>
            <person name="Maumus F."/>
            <person name="Mayer C."/>
            <person name="Miller J."/>
            <person name="Monier A."/>
            <person name="Salamov A."/>
            <person name="Young J."/>
            <person name="Aguilar M."/>
            <person name="Claverie J.M."/>
            <person name="Frickenhaus S."/>
            <person name="Gonzalez K."/>
            <person name="Herman E.K."/>
            <person name="Lin Y.C."/>
            <person name="Napier J."/>
            <person name="Ogata H."/>
            <person name="Sarno A.F."/>
            <person name="Shmutz J."/>
            <person name="Schroeder D."/>
            <person name="de Vargas C."/>
            <person name="Verret F."/>
            <person name="von Dassow P."/>
            <person name="Valentin K."/>
            <person name="Van de Peer Y."/>
            <person name="Wheeler G."/>
            <person name="Dacks J.B."/>
            <person name="Delwiche C.F."/>
            <person name="Dyhrman S.T."/>
            <person name="Glockner G."/>
            <person name="John U."/>
            <person name="Richards T."/>
            <person name="Worden A.Z."/>
            <person name="Zhang X."/>
            <person name="Grigoriev I.V."/>
            <person name="Allen A.E."/>
            <person name="Bidle K."/>
            <person name="Borodovsky M."/>
            <person name="Bowler C."/>
            <person name="Brownlee C."/>
            <person name="Cock J.M."/>
            <person name="Elias M."/>
            <person name="Gladyshev V.N."/>
            <person name="Groth M."/>
            <person name="Guda C."/>
            <person name="Hadaegh A."/>
            <person name="Iglesias-Rodriguez M.D."/>
            <person name="Jenkins J."/>
            <person name="Jones B.M."/>
            <person name="Lawson T."/>
            <person name="Leese F."/>
            <person name="Lindquist E."/>
            <person name="Lobanov A."/>
            <person name="Lomsadze A."/>
            <person name="Malik S.B."/>
            <person name="Marsh M.E."/>
            <person name="Mackinder L."/>
            <person name="Mock T."/>
            <person name="Mueller-Roeber B."/>
            <person name="Pagarete A."/>
            <person name="Parker M."/>
            <person name="Probert I."/>
            <person name="Quesneville H."/>
            <person name="Raines C."/>
            <person name="Rensing S.A."/>
            <person name="Riano-Pachon D.M."/>
            <person name="Richier S."/>
            <person name="Rokitta S."/>
            <person name="Shiraiwa Y."/>
            <person name="Soanes D.M."/>
            <person name="van der Giezen M."/>
            <person name="Wahlund T.M."/>
            <person name="Williams B."/>
            <person name="Wilson W."/>
            <person name="Wolfe G."/>
            <person name="Wurch L.L."/>
        </authorList>
    </citation>
    <scope>NUCLEOTIDE SEQUENCE</scope>
</reference>
<dbReference type="RefSeq" id="XP_005779104.1">
    <property type="nucleotide sequence ID" value="XM_005779047.1"/>
</dbReference>
<dbReference type="SUPFAM" id="SSF53335">
    <property type="entry name" value="S-adenosyl-L-methionine-dependent methyltransferases"/>
    <property type="match status" value="1"/>
</dbReference>
<dbReference type="GO" id="GO:0005730">
    <property type="term" value="C:nucleolus"/>
    <property type="evidence" value="ECO:0007669"/>
    <property type="project" value="TreeGrafter"/>
</dbReference>
<name>A0A0D3JT40_EMIH1</name>
<dbReference type="PANTHER" id="PTHR12734">
    <property type="entry name" value="METHYLTRANSFERASE-RELATED"/>
    <property type="match status" value="1"/>
</dbReference>
<dbReference type="CDD" id="cd02440">
    <property type="entry name" value="AdoMet_MTases"/>
    <property type="match status" value="1"/>
</dbReference>
<dbReference type="Pfam" id="PF03016">
    <property type="entry name" value="Exostosin_GT47"/>
    <property type="match status" value="1"/>
</dbReference>
<dbReference type="InterPro" id="IPR013216">
    <property type="entry name" value="Methyltransf_11"/>
</dbReference>
<reference evidence="3" key="2">
    <citation type="submission" date="2024-10" db="UniProtKB">
        <authorList>
            <consortium name="EnsemblProtists"/>
        </authorList>
    </citation>
    <scope>IDENTIFICATION</scope>
</reference>
<feature type="domain" description="Exostosin GT47" evidence="1">
    <location>
        <begin position="459"/>
        <end position="756"/>
    </location>
</feature>
<accession>A0A0D3JT40</accession>
<dbReference type="GeneID" id="17272265"/>
<dbReference type="Gene3D" id="3.40.50.150">
    <property type="entry name" value="Vaccinia Virus protein VP39"/>
    <property type="match status" value="1"/>
</dbReference>
<dbReference type="Pfam" id="PF08241">
    <property type="entry name" value="Methyltransf_11"/>
    <property type="match status" value="1"/>
</dbReference>
<organism evidence="3 4">
    <name type="scientific">Emiliania huxleyi (strain CCMP1516)</name>
    <dbReference type="NCBI Taxonomy" id="280463"/>
    <lineage>
        <taxon>Eukaryota</taxon>
        <taxon>Haptista</taxon>
        <taxon>Haptophyta</taxon>
        <taxon>Prymnesiophyceae</taxon>
        <taxon>Isochrysidales</taxon>
        <taxon>Noelaerhabdaceae</taxon>
        <taxon>Emiliania</taxon>
    </lineage>
</organism>
<feature type="domain" description="Methyltransferase type 11" evidence="2">
    <location>
        <begin position="138"/>
        <end position="230"/>
    </location>
</feature>
<dbReference type="EnsemblProtists" id="EOD26675">
    <property type="protein sequence ID" value="EOD26675"/>
    <property type="gene ID" value="EMIHUDRAFT_114993"/>
</dbReference>
<evidence type="ECO:0008006" key="5">
    <source>
        <dbReference type="Google" id="ProtNLM"/>
    </source>
</evidence>
<dbReference type="PANTHER" id="PTHR12734:SF0">
    <property type="entry name" value="18S RRNA (GUANINE-N(7))-METHYLTRANSFERASE-RELATED"/>
    <property type="match status" value="1"/>
</dbReference>
<sequence>MPQTKRKPLCVDLYGQLRALGELPTAVHTDARTLVTALAREASGRGRPITLSEDRLDAVDAALRAAGAFDGVGALRTAVAGWRRQTRMKADADGINAYYDAERSDAYTARLAGPQAALAGRCLELAGLPDGGRGSLLLDVGCGSCLSSAPLAAAGSVPVGLDLAREMLLVARRSGAEVVHADMSRPLPFRSGVFDGAVSVSAAQFLCEDAAGEAAPERARRCLSETRRVVGGRGGAAVFQFHPPPEAAQAAASLLLAAARHAGLAAALAVDQTHHTAAVRWYLYAAEPPAAAPHAAAPPPPGGCYACAPGAGSEGGACCVLRLARWAERHGLPAPQPAEEHVAFLEREHARYAHKLLRAWRRLSDASRGRAASPTAAQQQPGALAALPPLSADERECAERLWRVVGGALPRAEDLKAPPLLERVIDALHGTAASEPPASLARHSDLNGRMMWFAELFVYWELRSHPQRTHDPSAASLFVVPALPHVDPGSVDRVAAALALEPAWLRRRGADHLVACTHWQCAGLLGKLFWMVALRGLTVSLERNVKWLDPRVPHWIHNQTERAPFDPAVDRGLCLDRVIVVPYPPHAGLMRPCGSAPAYRPWHQRRVNVSFFGTIRQREGLNDSSGGVRAALGRLARAPRAVTGGEELERRGVHVRLSSVREFDQSRRCGPELAKRCRRVEVRRYAHEMRDSIFCLHLRGDTSTSRRLYDSVAAGCIPIIVSDLLGPNLPFVFAAEEPPMRPPRVSYELWSIRIRESDFVADPLAAIDAVLSRFLRPRADDVPLVAKMQAAMRRDASKVVFCHGSHGTHGDAGWHGRRLADLLLGEAFARLRDTCGSSQCSGRLGSAAYGDERIRNAEHRFEYGDCLGQPTVASRWAGLGPRTGGGGMRRMSVSEHSLDKVLSIL</sequence>
<dbReference type="HOGENOM" id="CLU_320662_0_0_1"/>
<dbReference type="KEGG" id="ehx:EMIHUDRAFT_114993"/>
<evidence type="ECO:0000259" key="2">
    <source>
        <dbReference type="Pfam" id="PF08241"/>
    </source>
</evidence>
<dbReference type="Proteomes" id="UP000013827">
    <property type="component" value="Unassembled WGS sequence"/>
</dbReference>
<dbReference type="InterPro" id="IPR040911">
    <property type="entry name" value="Exostosin_GT47"/>
</dbReference>
<dbReference type="GO" id="GO:0070476">
    <property type="term" value="P:rRNA (guanine-N7)-methylation"/>
    <property type="evidence" value="ECO:0007669"/>
    <property type="project" value="InterPro"/>
</dbReference>
<protein>
    <recommendedName>
        <fullName evidence="5">Exostosin GT47 domain-containing protein</fullName>
    </recommendedName>
</protein>
<dbReference type="InterPro" id="IPR029063">
    <property type="entry name" value="SAM-dependent_MTases_sf"/>
</dbReference>
<dbReference type="AlphaFoldDB" id="A0A0D3JT40"/>
<evidence type="ECO:0000259" key="1">
    <source>
        <dbReference type="Pfam" id="PF03016"/>
    </source>
</evidence>
<dbReference type="GO" id="GO:0016435">
    <property type="term" value="F:rRNA (guanine) methyltransferase activity"/>
    <property type="evidence" value="ECO:0007669"/>
    <property type="project" value="InterPro"/>
</dbReference>